<dbReference type="OrthoDB" id="7675159at2"/>
<keyword evidence="1" id="KW-1133">Transmembrane helix</keyword>
<evidence type="ECO:0000313" key="2">
    <source>
        <dbReference type="EMBL" id="AXK79748.1"/>
    </source>
</evidence>
<name>A0A345ZS51_9HYPH</name>
<dbReference type="Pfam" id="PF03591">
    <property type="entry name" value="AzlC"/>
    <property type="match status" value="1"/>
</dbReference>
<feature type="transmembrane region" description="Helical" evidence="1">
    <location>
        <begin position="170"/>
        <end position="187"/>
    </location>
</feature>
<protein>
    <submittedName>
        <fullName evidence="2">Branched-chain amino acid ABC transporter permease</fullName>
    </submittedName>
</protein>
<feature type="transmembrane region" description="Helical" evidence="1">
    <location>
        <begin position="199"/>
        <end position="216"/>
    </location>
</feature>
<proteinExistence type="predicted"/>
<dbReference type="KEGG" id="ptaw:DW352_03970"/>
<evidence type="ECO:0000313" key="3">
    <source>
        <dbReference type="Proteomes" id="UP000254889"/>
    </source>
</evidence>
<gene>
    <name evidence="2" type="ORF">DW352_03970</name>
</gene>
<keyword evidence="1" id="KW-0812">Transmembrane</keyword>
<feature type="transmembrane region" description="Helical" evidence="1">
    <location>
        <begin position="80"/>
        <end position="102"/>
    </location>
</feature>
<dbReference type="EMBL" id="CP031417">
    <property type="protein sequence ID" value="AXK79748.1"/>
    <property type="molecule type" value="Genomic_DNA"/>
</dbReference>
<reference evidence="2 3" key="1">
    <citation type="submission" date="2018-07" db="EMBL/GenBank/DDBJ databases">
        <authorList>
            <person name="Quirk P.G."/>
            <person name="Krulwich T.A."/>
        </authorList>
    </citation>
    <scope>NUCLEOTIDE SEQUENCE [LARGE SCALE GENOMIC DNA]</scope>
    <source>
        <strain evidence="2 3">CC-BB4</strain>
    </source>
</reference>
<organism evidence="2 3">
    <name type="scientific">Pseudolabrys taiwanensis</name>
    <dbReference type="NCBI Taxonomy" id="331696"/>
    <lineage>
        <taxon>Bacteria</taxon>
        <taxon>Pseudomonadati</taxon>
        <taxon>Pseudomonadota</taxon>
        <taxon>Alphaproteobacteria</taxon>
        <taxon>Hyphomicrobiales</taxon>
        <taxon>Xanthobacteraceae</taxon>
        <taxon>Pseudolabrys</taxon>
    </lineage>
</organism>
<feature type="transmembrane region" description="Helical" evidence="1">
    <location>
        <begin position="138"/>
        <end position="164"/>
    </location>
</feature>
<dbReference type="AlphaFoldDB" id="A0A345ZS51"/>
<feature type="transmembrane region" description="Helical" evidence="1">
    <location>
        <begin position="48"/>
        <end position="74"/>
    </location>
</feature>
<dbReference type="Proteomes" id="UP000254889">
    <property type="component" value="Chromosome"/>
</dbReference>
<accession>A0A345ZS51</accession>
<sequence>MAEPSTFSSARAAFLGGVRSALTSVFLLVLGGTYIGIGALAHDFGFSAWWLALSTVLVWAAPAQVILLSALGAGSALFEAAIAVTLSAIRLFPMVVALLPLLRDEKRRLSHLLLPTHFTSVSMWVESLRLLPALPREWRLAFCNGLSVGYLSTAVAFGFVGFYLAAGLPTLLAGALLFLTPMSFLLSTARGARAMVDRGALLLGLVIGPVLAWYHVELDLMWTGIVGGTLAYAVHRMREAAS</sequence>
<dbReference type="RefSeq" id="WP_115688742.1">
    <property type="nucleotide sequence ID" value="NZ_CP031417.1"/>
</dbReference>
<feature type="transmembrane region" description="Helical" evidence="1">
    <location>
        <begin position="20"/>
        <end position="41"/>
    </location>
</feature>
<evidence type="ECO:0000256" key="1">
    <source>
        <dbReference type="SAM" id="Phobius"/>
    </source>
</evidence>
<keyword evidence="3" id="KW-1185">Reference proteome</keyword>
<keyword evidence="1" id="KW-0472">Membrane</keyword>
<dbReference type="InterPro" id="IPR011606">
    <property type="entry name" value="Brnchd-chn_aa_trnsp_permease"/>
</dbReference>